<accession>A0A1F6AJF1</accession>
<reference evidence="2 3" key="1">
    <citation type="journal article" date="2016" name="Nat. Commun.">
        <title>Thousands of microbial genomes shed light on interconnected biogeochemical processes in an aquifer system.</title>
        <authorList>
            <person name="Anantharaman K."/>
            <person name="Brown C.T."/>
            <person name="Hug L.A."/>
            <person name="Sharon I."/>
            <person name="Castelle C.J."/>
            <person name="Probst A.J."/>
            <person name="Thomas B.C."/>
            <person name="Singh A."/>
            <person name="Wilkins M.J."/>
            <person name="Karaoz U."/>
            <person name="Brodie E.L."/>
            <person name="Williams K.H."/>
            <person name="Hubbard S.S."/>
            <person name="Banfield J.F."/>
        </authorList>
    </citation>
    <scope>NUCLEOTIDE SEQUENCE [LARGE SCALE GENOMIC DNA]</scope>
</reference>
<dbReference type="AlphaFoldDB" id="A0A1F6AJF1"/>
<protein>
    <submittedName>
        <fullName evidence="2">Uncharacterized protein</fullName>
    </submittedName>
</protein>
<sequence>MIRFLPIVAIVFLIIEVIFINQLAGMGEKVSAYDVAIDKLQEENALLEQAVASASSLLLIEQKAKEYGFTESHPTSYIHLDDELPLALKESQ</sequence>
<evidence type="ECO:0000313" key="3">
    <source>
        <dbReference type="Proteomes" id="UP000178759"/>
    </source>
</evidence>
<keyword evidence="1" id="KW-0175">Coiled coil</keyword>
<proteinExistence type="predicted"/>
<dbReference type="STRING" id="1798392.A3A79_05205"/>
<evidence type="ECO:0000313" key="2">
    <source>
        <dbReference type="EMBL" id="OGG24553.1"/>
    </source>
</evidence>
<feature type="coiled-coil region" evidence="1">
    <location>
        <begin position="30"/>
        <end position="57"/>
    </location>
</feature>
<comment type="caution">
    <text evidence="2">The sequence shown here is derived from an EMBL/GenBank/DDBJ whole genome shotgun (WGS) entry which is preliminary data.</text>
</comment>
<organism evidence="2 3">
    <name type="scientific">Candidatus Gottesmanbacteria bacterium RIFCSPLOWO2_01_FULL_43_11b</name>
    <dbReference type="NCBI Taxonomy" id="1798392"/>
    <lineage>
        <taxon>Bacteria</taxon>
        <taxon>Candidatus Gottesmaniibacteriota</taxon>
    </lineage>
</organism>
<evidence type="ECO:0000256" key="1">
    <source>
        <dbReference type="SAM" id="Coils"/>
    </source>
</evidence>
<name>A0A1F6AJF1_9BACT</name>
<dbReference type="EMBL" id="MFJV01000001">
    <property type="protein sequence ID" value="OGG24553.1"/>
    <property type="molecule type" value="Genomic_DNA"/>
</dbReference>
<dbReference type="Proteomes" id="UP000178759">
    <property type="component" value="Unassembled WGS sequence"/>
</dbReference>
<gene>
    <name evidence="2" type="ORF">A3A79_05205</name>
</gene>